<organism evidence="3 4">
    <name type="scientific">Halocaridina rubra</name>
    <name type="common">Hawaiian red shrimp</name>
    <dbReference type="NCBI Taxonomy" id="373956"/>
    <lineage>
        <taxon>Eukaryota</taxon>
        <taxon>Metazoa</taxon>
        <taxon>Ecdysozoa</taxon>
        <taxon>Arthropoda</taxon>
        <taxon>Crustacea</taxon>
        <taxon>Multicrustacea</taxon>
        <taxon>Malacostraca</taxon>
        <taxon>Eumalacostraca</taxon>
        <taxon>Eucarida</taxon>
        <taxon>Decapoda</taxon>
        <taxon>Pleocyemata</taxon>
        <taxon>Caridea</taxon>
        <taxon>Atyoidea</taxon>
        <taxon>Atyidae</taxon>
        <taxon>Halocaridina</taxon>
    </lineage>
</organism>
<feature type="coiled-coil region" evidence="1">
    <location>
        <begin position="1387"/>
        <end position="1421"/>
    </location>
</feature>
<evidence type="ECO:0000313" key="3">
    <source>
        <dbReference type="EMBL" id="KAK7086527.1"/>
    </source>
</evidence>
<feature type="compositionally biased region" description="Polar residues" evidence="2">
    <location>
        <begin position="552"/>
        <end position="571"/>
    </location>
</feature>
<feature type="region of interest" description="Disordered" evidence="2">
    <location>
        <begin position="282"/>
        <end position="315"/>
    </location>
</feature>
<protein>
    <submittedName>
        <fullName evidence="3">Uncharacterized protein</fullName>
    </submittedName>
</protein>
<feature type="region of interest" description="Disordered" evidence="2">
    <location>
        <begin position="328"/>
        <end position="347"/>
    </location>
</feature>
<feature type="compositionally biased region" description="Polar residues" evidence="2">
    <location>
        <begin position="1228"/>
        <end position="1243"/>
    </location>
</feature>
<evidence type="ECO:0000256" key="2">
    <source>
        <dbReference type="SAM" id="MobiDB-lite"/>
    </source>
</evidence>
<gene>
    <name evidence="3" type="ORF">SK128_012508</name>
</gene>
<name>A0AAN9AGL2_HALRR</name>
<evidence type="ECO:0000256" key="1">
    <source>
        <dbReference type="SAM" id="Coils"/>
    </source>
</evidence>
<feature type="region of interest" description="Disordered" evidence="2">
    <location>
        <begin position="1430"/>
        <end position="1478"/>
    </location>
</feature>
<feature type="compositionally biased region" description="Basic and acidic residues" evidence="2">
    <location>
        <begin position="1468"/>
        <end position="1478"/>
    </location>
</feature>
<sequence length="1478" mass="165943">MEGKCVVCGEAVEGKPLYKKLGSGEYNVEVIVALRLLELTTLPDSEKNSHYICWDCDETIVAEYGRFLENEEKHQVKTKEEKEKKRQKRAEQREKKRIEDARKRSMDRVEKRKSIRTDKSKINVVGSTPVVPSSDAEISKTKKLEMQRAKNAYNSSHCLLCDTTFDNSVRGYQRFSLKKIMIDDLDIASVIEHLGLARHIAPEMKSKRFVCGNCFITLRRNYKDKAEKGSTLGEVEAEVMVKEKRDSFHRATPDEHAAEIAKLLPPALAECYKIMTSNSFDNADDKPSKEITSECRTDGEHEEEEGLRVSQDEQGNYVVNMKFGSQSNGETSAIGDNGAEVNADLPLTPKKKKNIMLPKRHHLHLMDSSESTPAGSSLPNSNDRTSSLSEIFADTVVAGTCNICGRTFFGKSADWWHNLNSPLAAFETITVSMALQLLETSLASTNEKARLACQVCLPCYGMVSSGFRIQIVQRIARQKGIDPSKVNLSKVKFQMMRKEDLSVLSEKKSDKAGKENILRKKIGTGNNNNSNHKNKESNSNKILDSYDETKSQNDSSSQMNVSASVENSNGTVIKGVKRKNSIESLERKIKKRRLNEQDKRPLPKKVQTSEISKMPSNQVTLSSTKSSEKLTTESDTDDTYTDQLHIALSDDSEPFCDMSSDSDFEIGRKSKKKKKKKTKTKKPVQQSLTHTVRKTGSDSYQIINQSLTEGPKKSAVSVIKNSKSVGNKNQGDIPFKKYKSALQSNHTDREVSDVKPHMTYHVNSSCNLYFALSKMKDCKVMVMDIGKSLPKEAYGGKSLNVRMIGGTSYQVSLCEELPSSTLQYILNTMAVPYQHISQTGNHENSEEVIEGCCVVCAGKCKESKPFWHSLDEDINPPSLQVPIRWVCASLSISPVVVTESERERGLVCRHCFINLSKEFDIFVRTKIGESVDIPPSDVEVNEFYVTFNQATMNIEADPVELTPEGEIEEVEEIFTKIMPTILNIGLDDICGEYNRAPMEEDEYTVLLLLVLNEFRVHIGEGLPILTRWLMQLMPVQMRLEGYEICEDKLIPFLNSLANEWKNNFKELNCPIPLNLFVRNNASTLSSPSKTGSIEDHLESSVCSNEKENALQWEDFLKPVNLDKLFRGEASPLSRTDFNNGVLYAFWRVLQIIGGDDEQLADWVKQVSPITLEKSHLKMLLNAPLPLHEHLQQYPEDLENLRCVIIPESVTIIPNSPKKEAKPLVDSGMQENSPLSKAPNSADSISLPDATLQPCVTNKVTLTNKSMKSPASSNATQNKNKNRKARISLSKINKTREVLGKAPRGTLTIASCNKQMSSYSSQVPKNLKEDIHDLRRMEVLDNRLATPDLNTSNKKSMNSEGYPSEGKRHRVRNQSHNDMRALNNQETAEKSLNESLLLANKVKELERQLLAMKNENQQLLIMNQKLYEASSTEEHDGNVSKGKNDLGEVVKGTDQKQQGETLSPSFKLGIDKEKTIKEV</sequence>
<feature type="region of interest" description="Disordered" evidence="2">
    <location>
        <begin position="504"/>
        <end position="572"/>
    </location>
</feature>
<feature type="region of interest" description="Disordered" evidence="2">
    <location>
        <begin position="590"/>
        <end position="638"/>
    </location>
</feature>
<feature type="compositionally biased region" description="Basic and acidic residues" evidence="2">
    <location>
        <begin position="1431"/>
        <end position="1453"/>
    </location>
</feature>
<accession>A0AAN9AGL2</accession>
<feature type="region of interest" description="Disordered" evidence="2">
    <location>
        <begin position="1346"/>
        <end position="1369"/>
    </location>
</feature>
<keyword evidence="1" id="KW-0175">Coiled coil</keyword>
<feature type="compositionally biased region" description="Basic and acidic residues" evidence="2">
    <location>
        <begin position="283"/>
        <end position="299"/>
    </location>
</feature>
<feature type="compositionally biased region" description="Polar residues" evidence="2">
    <location>
        <begin position="1347"/>
        <end position="1360"/>
    </location>
</feature>
<dbReference type="Proteomes" id="UP001381693">
    <property type="component" value="Unassembled WGS sequence"/>
</dbReference>
<feature type="compositionally biased region" description="Basic residues" evidence="2">
    <location>
        <begin position="669"/>
        <end position="682"/>
    </location>
</feature>
<feature type="region of interest" description="Disordered" evidence="2">
    <location>
        <begin position="75"/>
        <end position="113"/>
    </location>
</feature>
<reference evidence="3 4" key="1">
    <citation type="submission" date="2023-11" db="EMBL/GenBank/DDBJ databases">
        <title>Halocaridina rubra genome assembly.</title>
        <authorList>
            <person name="Smith C."/>
        </authorList>
    </citation>
    <scope>NUCLEOTIDE SEQUENCE [LARGE SCALE GENOMIC DNA]</scope>
    <source>
        <strain evidence="3">EP-1</strain>
        <tissue evidence="3">Whole</tissue>
    </source>
</reference>
<feature type="region of interest" description="Disordered" evidence="2">
    <location>
        <begin position="1216"/>
        <end position="1247"/>
    </location>
</feature>
<comment type="caution">
    <text evidence="3">The sequence shown here is derived from an EMBL/GenBank/DDBJ whole genome shotgun (WGS) entry which is preliminary data.</text>
</comment>
<dbReference type="EMBL" id="JAXCGZ010000157">
    <property type="protein sequence ID" value="KAK7086527.1"/>
    <property type="molecule type" value="Genomic_DNA"/>
</dbReference>
<keyword evidence="4" id="KW-1185">Reference proteome</keyword>
<feature type="compositionally biased region" description="Polar residues" evidence="2">
    <location>
        <begin position="606"/>
        <end position="619"/>
    </location>
</feature>
<feature type="compositionally biased region" description="Polar residues" evidence="2">
    <location>
        <begin position="1260"/>
        <end position="1278"/>
    </location>
</feature>
<feature type="compositionally biased region" description="Polar residues" evidence="2">
    <location>
        <begin position="1454"/>
        <end position="1463"/>
    </location>
</feature>
<feature type="region of interest" description="Disordered" evidence="2">
    <location>
        <begin position="657"/>
        <end position="688"/>
    </location>
</feature>
<proteinExistence type="predicted"/>
<evidence type="ECO:0000313" key="4">
    <source>
        <dbReference type="Proteomes" id="UP001381693"/>
    </source>
</evidence>
<feature type="region of interest" description="Disordered" evidence="2">
    <location>
        <begin position="1260"/>
        <end position="1284"/>
    </location>
</feature>
<feature type="compositionally biased region" description="Basic and acidic residues" evidence="2">
    <location>
        <begin position="504"/>
        <end position="518"/>
    </location>
</feature>